<feature type="compositionally biased region" description="Basic residues" evidence="2">
    <location>
        <begin position="171"/>
        <end position="180"/>
    </location>
</feature>
<feature type="domain" description="KfrA N-terminal DNA-binding" evidence="3">
    <location>
        <begin position="20"/>
        <end position="131"/>
    </location>
</feature>
<evidence type="ECO:0000313" key="4">
    <source>
        <dbReference type="EMBL" id="MFC3704278.1"/>
    </source>
</evidence>
<protein>
    <submittedName>
        <fullName evidence="4">DNA-binding protein</fullName>
    </submittedName>
</protein>
<evidence type="ECO:0000313" key="5">
    <source>
        <dbReference type="Proteomes" id="UP001595613"/>
    </source>
</evidence>
<keyword evidence="4" id="KW-0238">DNA-binding</keyword>
<evidence type="ECO:0000256" key="1">
    <source>
        <dbReference type="SAM" id="Coils"/>
    </source>
</evidence>
<keyword evidence="5" id="KW-1185">Reference proteome</keyword>
<proteinExistence type="predicted"/>
<dbReference type="GO" id="GO:0003677">
    <property type="term" value="F:DNA binding"/>
    <property type="evidence" value="ECO:0007669"/>
    <property type="project" value="UniProtKB-KW"/>
</dbReference>
<dbReference type="Proteomes" id="UP001595613">
    <property type="component" value="Unassembled WGS sequence"/>
</dbReference>
<accession>A0ABV7X146</accession>
<evidence type="ECO:0000256" key="2">
    <source>
        <dbReference type="SAM" id="MobiDB-lite"/>
    </source>
</evidence>
<feature type="coiled-coil region" evidence="1">
    <location>
        <begin position="110"/>
        <end position="165"/>
    </location>
</feature>
<sequence>MNDTRTASGGDEKTKGYDHELVWEACNALDAEGIKPTYQAVRQKLGGKGSFSYISAGMKTWTPPRAVPVPDLPEEMVERVKSFTSAVWQSATAAARAEFAIERESHLQRIGELETAVVDYETDLKALNAEVASLLQQKSASDTRMAELEQQVIEQRGKIAVFEQLASGRGSAKKPSRRGIKPSLVQEDTPAPYSSGFTS</sequence>
<dbReference type="Gene3D" id="1.20.5.340">
    <property type="match status" value="1"/>
</dbReference>
<keyword evidence="1" id="KW-0175">Coiled coil</keyword>
<dbReference type="InterPro" id="IPR021104">
    <property type="entry name" value="KfrA_DNA-bd_N"/>
</dbReference>
<comment type="caution">
    <text evidence="4">The sequence shown here is derived from an EMBL/GenBank/DDBJ whole genome shotgun (WGS) entry which is preliminary data.</text>
</comment>
<reference evidence="5" key="1">
    <citation type="journal article" date="2019" name="Int. J. Syst. Evol. Microbiol.">
        <title>The Global Catalogue of Microorganisms (GCM) 10K type strain sequencing project: providing services to taxonomists for standard genome sequencing and annotation.</title>
        <authorList>
            <consortium name="The Broad Institute Genomics Platform"/>
            <consortium name="The Broad Institute Genome Sequencing Center for Infectious Disease"/>
            <person name="Wu L."/>
            <person name="Ma J."/>
        </authorList>
    </citation>
    <scope>NUCLEOTIDE SEQUENCE [LARGE SCALE GENOMIC DNA]</scope>
    <source>
        <strain evidence="5">KCTC 42281</strain>
    </source>
</reference>
<dbReference type="EMBL" id="JBHRYD010000001">
    <property type="protein sequence ID" value="MFC3704278.1"/>
    <property type="molecule type" value="Genomic_DNA"/>
</dbReference>
<organism evidence="4 5">
    <name type="scientific">Devosia honganensis</name>
    <dbReference type="NCBI Taxonomy" id="1610527"/>
    <lineage>
        <taxon>Bacteria</taxon>
        <taxon>Pseudomonadati</taxon>
        <taxon>Pseudomonadota</taxon>
        <taxon>Alphaproteobacteria</taxon>
        <taxon>Hyphomicrobiales</taxon>
        <taxon>Devosiaceae</taxon>
        <taxon>Devosia</taxon>
    </lineage>
</organism>
<name>A0ABV7X146_9HYPH</name>
<dbReference type="RefSeq" id="WP_380095743.1">
    <property type="nucleotide sequence ID" value="NZ_JBHRYD010000001.1"/>
</dbReference>
<feature type="region of interest" description="Disordered" evidence="2">
    <location>
        <begin position="167"/>
        <end position="199"/>
    </location>
</feature>
<gene>
    <name evidence="4" type="ORF">ACFOOL_05855</name>
</gene>
<evidence type="ECO:0000259" key="3">
    <source>
        <dbReference type="Pfam" id="PF11740"/>
    </source>
</evidence>
<dbReference type="Pfam" id="PF11740">
    <property type="entry name" value="KfrA_N"/>
    <property type="match status" value="1"/>
</dbReference>